<dbReference type="Proteomes" id="UP000281738">
    <property type="component" value="Unassembled WGS sequence"/>
</dbReference>
<keyword evidence="2" id="KW-0812">Transmembrane</keyword>
<feature type="compositionally biased region" description="Basic and acidic residues" evidence="1">
    <location>
        <begin position="151"/>
        <end position="160"/>
    </location>
</feature>
<proteinExistence type="predicted"/>
<sequence length="174" mass="18198">MSTSSSQAASGRRLPRFAEAAVERARLTVVPARSLGRTQAARTPFAVLVLVVLAGGVVGLLMFNTQMQQTSFAATALQDRATELTARKQALDLELDGLRDPQQLAQSARDLGMVAPQTPAFVRLSDGRVLGTPTPAGGGDAVQVTPGPSKKPAEIERRTVIVEATPRAAADATP</sequence>
<feature type="region of interest" description="Disordered" evidence="1">
    <location>
        <begin position="130"/>
        <end position="174"/>
    </location>
</feature>
<organism evidence="3 4">
    <name type="scientific">Nocardioides aurantiacus</name>
    <dbReference type="NCBI Taxonomy" id="86796"/>
    <lineage>
        <taxon>Bacteria</taxon>
        <taxon>Bacillati</taxon>
        <taxon>Actinomycetota</taxon>
        <taxon>Actinomycetes</taxon>
        <taxon>Propionibacteriales</taxon>
        <taxon>Nocardioidaceae</taxon>
        <taxon>Nocardioides</taxon>
    </lineage>
</organism>
<dbReference type="EMBL" id="RKHO01000001">
    <property type="protein sequence ID" value="ROR92039.1"/>
    <property type="molecule type" value="Genomic_DNA"/>
</dbReference>
<protein>
    <recommendedName>
        <fullName evidence="5">Cell division protein FtsL</fullName>
    </recommendedName>
</protein>
<dbReference type="AlphaFoldDB" id="A0A3N2CX14"/>
<dbReference type="OrthoDB" id="3790001at2"/>
<keyword evidence="2" id="KW-1133">Transmembrane helix</keyword>
<accession>A0A3N2CX14</accession>
<dbReference type="RefSeq" id="WP_123391652.1">
    <property type="nucleotide sequence ID" value="NZ_RKHO01000001.1"/>
</dbReference>
<reference evidence="3 4" key="1">
    <citation type="submission" date="2018-11" db="EMBL/GenBank/DDBJ databases">
        <title>Sequencing the genomes of 1000 actinobacteria strains.</title>
        <authorList>
            <person name="Klenk H.-P."/>
        </authorList>
    </citation>
    <scope>NUCLEOTIDE SEQUENCE [LARGE SCALE GENOMIC DNA]</scope>
    <source>
        <strain evidence="3 4">DSM 12652</strain>
    </source>
</reference>
<name>A0A3N2CX14_9ACTN</name>
<evidence type="ECO:0000256" key="1">
    <source>
        <dbReference type="SAM" id="MobiDB-lite"/>
    </source>
</evidence>
<comment type="caution">
    <text evidence="3">The sequence shown here is derived from an EMBL/GenBank/DDBJ whole genome shotgun (WGS) entry which is preliminary data.</text>
</comment>
<evidence type="ECO:0008006" key="5">
    <source>
        <dbReference type="Google" id="ProtNLM"/>
    </source>
</evidence>
<evidence type="ECO:0000256" key="2">
    <source>
        <dbReference type="SAM" id="Phobius"/>
    </source>
</evidence>
<feature type="transmembrane region" description="Helical" evidence="2">
    <location>
        <begin position="45"/>
        <end position="63"/>
    </location>
</feature>
<keyword evidence="4" id="KW-1185">Reference proteome</keyword>
<keyword evidence="2" id="KW-0472">Membrane</keyword>
<evidence type="ECO:0000313" key="4">
    <source>
        <dbReference type="Proteomes" id="UP000281738"/>
    </source>
</evidence>
<gene>
    <name evidence="3" type="ORF">EDD33_2923</name>
</gene>
<evidence type="ECO:0000313" key="3">
    <source>
        <dbReference type="EMBL" id="ROR92039.1"/>
    </source>
</evidence>